<dbReference type="Proteomes" id="UP001315860">
    <property type="component" value="Chromosome"/>
</dbReference>
<organism evidence="1 2">
    <name type="scientific">Aeromicrobium duanguangcaii</name>
    <dbReference type="NCBI Taxonomy" id="2968086"/>
    <lineage>
        <taxon>Bacteria</taxon>
        <taxon>Bacillati</taxon>
        <taxon>Actinomycetota</taxon>
        <taxon>Actinomycetes</taxon>
        <taxon>Propionibacteriales</taxon>
        <taxon>Nocardioidaceae</taxon>
        <taxon>Aeromicrobium</taxon>
    </lineage>
</organism>
<dbReference type="SUPFAM" id="SSF82282">
    <property type="entry name" value="Homocysteine S-methyltransferase"/>
    <property type="match status" value="1"/>
</dbReference>
<protein>
    <recommendedName>
        <fullName evidence="3">Hcy-binding domain-containing protein</fullName>
    </recommendedName>
</protein>
<evidence type="ECO:0000313" key="2">
    <source>
        <dbReference type="Proteomes" id="UP001315860"/>
    </source>
</evidence>
<keyword evidence="2" id="KW-1185">Reference proteome</keyword>
<accession>A0ABY5KBK1</accession>
<dbReference type="InterPro" id="IPR036589">
    <property type="entry name" value="HCY_dom_sf"/>
</dbReference>
<gene>
    <name evidence="1" type="ORF">NP095_11540</name>
</gene>
<proteinExistence type="predicted"/>
<name>A0ABY5KBK1_9ACTN</name>
<evidence type="ECO:0000313" key="1">
    <source>
        <dbReference type="EMBL" id="UUI67827.1"/>
    </source>
</evidence>
<evidence type="ECO:0008006" key="3">
    <source>
        <dbReference type="Google" id="ProtNLM"/>
    </source>
</evidence>
<sequence>MLGPRGDGYATSGPIDPDAAAVGVVRAAADVGLGVGVGFTVETDGRLPDGTTLSEAIDAVDAFASLEVLGGCCGTDARHVSAMWGV</sequence>
<reference evidence="1 2" key="1">
    <citation type="submission" date="2022-07" db="EMBL/GenBank/DDBJ databases">
        <title>Novel species in genus Aeromicrobium.</title>
        <authorList>
            <person name="Ye L."/>
        </authorList>
    </citation>
    <scope>NUCLEOTIDE SEQUENCE [LARGE SCALE GENOMIC DNA]</scope>
    <source>
        <strain evidence="2">zg-Y50</strain>
    </source>
</reference>
<dbReference type="EMBL" id="CP101990">
    <property type="protein sequence ID" value="UUI67827.1"/>
    <property type="molecule type" value="Genomic_DNA"/>
</dbReference>
<dbReference type="RefSeq" id="WP_232418748.1">
    <property type="nucleotide sequence ID" value="NZ_CP101990.1"/>
</dbReference>